<dbReference type="GO" id="GO:0009030">
    <property type="term" value="F:thiamine-phosphate kinase activity"/>
    <property type="evidence" value="ECO:0007669"/>
    <property type="project" value="UniProtKB-UniRule"/>
</dbReference>
<dbReference type="Gene3D" id="3.90.650.10">
    <property type="entry name" value="PurM-like C-terminal domain"/>
    <property type="match status" value="1"/>
</dbReference>
<feature type="binding site" evidence="1">
    <location>
        <position position="27"/>
    </location>
    <ligand>
        <name>Mg(2+)</name>
        <dbReference type="ChEBI" id="CHEBI:18420"/>
        <label>3</label>
    </ligand>
</feature>
<comment type="caution">
    <text evidence="1">Lacks conserved residue(s) required for the propagation of feature annotation.</text>
</comment>
<dbReference type="UniPathway" id="UPA00060">
    <property type="reaction ID" value="UER00142"/>
</dbReference>
<dbReference type="InterPro" id="IPR010918">
    <property type="entry name" value="PurM-like_C_dom"/>
</dbReference>
<gene>
    <name evidence="1 4" type="primary">thiL</name>
    <name evidence="4" type="ORF">GLW04_17330</name>
</gene>
<evidence type="ECO:0000313" key="4">
    <source>
        <dbReference type="EMBL" id="MYL21669.1"/>
    </source>
</evidence>
<keyword evidence="1" id="KW-0784">Thiamine biosynthesis</keyword>
<feature type="domain" description="PurM-like N-terminal" evidence="2">
    <location>
        <begin position="26"/>
        <end position="137"/>
    </location>
</feature>
<dbReference type="Proteomes" id="UP000460949">
    <property type="component" value="Unassembled WGS sequence"/>
</dbReference>
<dbReference type="SUPFAM" id="SSF55326">
    <property type="entry name" value="PurM N-terminal domain-like"/>
    <property type="match status" value="1"/>
</dbReference>
<feature type="binding site" evidence="1">
    <location>
        <position position="50"/>
    </location>
    <ligand>
        <name>substrate</name>
    </ligand>
</feature>
<dbReference type="GO" id="GO:0009228">
    <property type="term" value="P:thiamine biosynthetic process"/>
    <property type="evidence" value="ECO:0007669"/>
    <property type="project" value="UniProtKB-KW"/>
</dbReference>
<dbReference type="InterPro" id="IPR016188">
    <property type="entry name" value="PurM-like_N"/>
</dbReference>
<feature type="binding site" evidence="1">
    <location>
        <position position="27"/>
    </location>
    <ligand>
        <name>Mg(2+)</name>
        <dbReference type="ChEBI" id="CHEBI:18420"/>
        <label>4</label>
    </ligand>
</feature>
<feature type="binding site" evidence="1">
    <location>
        <position position="72"/>
    </location>
    <ligand>
        <name>Mg(2+)</name>
        <dbReference type="ChEBI" id="CHEBI:18420"/>
        <label>2</label>
    </ligand>
</feature>
<feature type="binding site" evidence="1">
    <location>
        <position position="213"/>
    </location>
    <ligand>
        <name>ATP</name>
        <dbReference type="ChEBI" id="CHEBI:30616"/>
    </ligand>
</feature>
<comment type="catalytic activity">
    <reaction evidence="1">
        <text>thiamine phosphate + ATP = thiamine diphosphate + ADP</text>
        <dbReference type="Rhea" id="RHEA:15913"/>
        <dbReference type="ChEBI" id="CHEBI:30616"/>
        <dbReference type="ChEBI" id="CHEBI:37575"/>
        <dbReference type="ChEBI" id="CHEBI:58937"/>
        <dbReference type="ChEBI" id="CHEBI:456216"/>
        <dbReference type="EC" id="2.7.4.16"/>
    </reaction>
</comment>
<comment type="pathway">
    <text evidence="1">Cofactor biosynthesis; thiamine diphosphate biosynthesis; thiamine diphosphate from thiamine phosphate: step 1/1.</text>
</comment>
<comment type="function">
    <text evidence="1">Catalyzes the ATP-dependent phosphorylation of thiamine-monophosphate (TMP) to form thiamine-pyrophosphate (TPP), the active form of vitamin B1.</text>
</comment>
<comment type="similarity">
    <text evidence="1">Belongs to the thiamine-monophosphate kinase family.</text>
</comment>
<feature type="binding site" evidence="1">
    <location>
        <position position="72"/>
    </location>
    <ligand>
        <name>Mg(2+)</name>
        <dbReference type="ChEBI" id="CHEBI:18420"/>
        <label>4</label>
    </ligand>
</feature>
<protein>
    <recommendedName>
        <fullName evidence="1">Thiamine-monophosphate kinase</fullName>
        <shortName evidence="1">TMP kinase</shortName>
        <shortName evidence="1">Thiamine-phosphate kinase</shortName>
        <ecNumber evidence="1">2.7.4.16</ecNumber>
    </recommendedName>
</protein>
<dbReference type="RefSeq" id="WP_160839579.1">
    <property type="nucleotide sequence ID" value="NZ_WMET01000005.1"/>
</dbReference>
<accession>A0A845DXX4</accession>
<evidence type="ECO:0000313" key="5">
    <source>
        <dbReference type="Proteomes" id="UP000460949"/>
    </source>
</evidence>
<feature type="binding site" evidence="1">
    <location>
        <position position="145"/>
    </location>
    <ligand>
        <name>ATP</name>
        <dbReference type="ChEBI" id="CHEBI:30616"/>
    </ligand>
</feature>
<dbReference type="GO" id="GO:0005524">
    <property type="term" value="F:ATP binding"/>
    <property type="evidence" value="ECO:0007669"/>
    <property type="project" value="UniProtKB-UniRule"/>
</dbReference>
<name>A0A845DXX4_9BACI</name>
<feature type="binding site" evidence="1">
    <location>
        <position position="211"/>
    </location>
    <ligand>
        <name>Mg(2+)</name>
        <dbReference type="ChEBI" id="CHEBI:18420"/>
        <label>3</label>
    </ligand>
</feature>
<feature type="binding site" evidence="1">
    <location>
        <position position="120"/>
    </location>
    <ligand>
        <name>Mg(2+)</name>
        <dbReference type="ChEBI" id="CHEBI:18420"/>
        <label>1</label>
    </ligand>
</feature>
<feature type="binding site" evidence="1">
    <location>
        <position position="72"/>
    </location>
    <ligand>
        <name>Mg(2+)</name>
        <dbReference type="ChEBI" id="CHEBI:18420"/>
        <label>3</label>
    </ligand>
</feature>
<comment type="caution">
    <text evidence="4">The sequence shown here is derived from an EMBL/GenBank/DDBJ whole genome shotgun (WGS) entry which is preliminary data.</text>
</comment>
<dbReference type="EC" id="2.7.4.16" evidence="1"/>
<dbReference type="InterPro" id="IPR036921">
    <property type="entry name" value="PurM-like_N_sf"/>
</dbReference>
<feature type="domain" description="PurM-like C-terminal" evidence="3">
    <location>
        <begin position="149"/>
        <end position="297"/>
    </location>
</feature>
<dbReference type="GO" id="GO:0000287">
    <property type="term" value="F:magnesium ion binding"/>
    <property type="evidence" value="ECO:0007669"/>
    <property type="project" value="UniProtKB-UniRule"/>
</dbReference>
<organism evidence="4 5">
    <name type="scientific">Halobacillus litoralis</name>
    <dbReference type="NCBI Taxonomy" id="45668"/>
    <lineage>
        <taxon>Bacteria</taxon>
        <taxon>Bacillati</taxon>
        <taxon>Bacillota</taxon>
        <taxon>Bacilli</taxon>
        <taxon>Bacillales</taxon>
        <taxon>Bacillaceae</taxon>
        <taxon>Halobacillus</taxon>
    </lineage>
</organism>
<dbReference type="Pfam" id="PF02769">
    <property type="entry name" value="AIRS_C"/>
    <property type="match status" value="1"/>
</dbReference>
<evidence type="ECO:0000259" key="3">
    <source>
        <dbReference type="Pfam" id="PF02769"/>
    </source>
</evidence>
<dbReference type="GO" id="GO:0009229">
    <property type="term" value="P:thiamine diphosphate biosynthetic process"/>
    <property type="evidence" value="ECO:0007669"/>
    <property type="project" value="UniProtKB-UniRule"/>
</dbReference>
<sequence>MDEFSFIRSIQPKFYRQSSVIKGISDDAAVIRPVDGDFVTAVDTMVEGVHFTRETMEPEHIGWRVLAANLSDLAAMGSTPRFYMVSITVPRCWSEKELQSVYRGMKQLADKYAVDLIGGDTVAGKELSLTVTVIGSVAKDKARYRSHAQSGDLLFVTGTLGDSRGGLEYLLSGQAACSKAHDYLIRRHRTPEPRITTASSLSSLQRIALNDVSDGIASEANEIAEASQVEVIINHEAVPYSEALSTCYPDHYQAWMFSGGEDFELLGTVPEKDWPTVEKTAESAGVRVTKIGYVQNMKSPSPCVWLDKDGRRERLAASGYTHLKEEGE</sequence>
<keyword evidence="1" id="KW-0479">Metal-binding</keyword>
<dbReference type="EMBL" id="WMET01000005">
    <property type="protein sequence ID" value="MYL21669.1"/>
    <property type="molecule type" value="Genomic_DNA"/>
</dbReference>
<feature type="binding site" evidence="1">
    <location>
        <position position="102"/>
    </location>
    <ligand>
        <name>ATP</name>
        <dbReference type="ChEBI" id="CHEBI:30616"/>
    </ligand>
</feature>
<keyword evidence="1 4" id="KW-0418">Kinase</keyword>
<reference evidence="4 5" key="1">
    <citation type="submission" date="2019-11" db="EMBL/GenBank/DDBJ databases">
        <title>Genome sequences of 17 halophilic strains isolated from different environments.</title>
        <authorList>
            <person name="Furrow R.E."/>
        </authorList>
    </citation>
    <scope>NUCLEOTIDE SEQUENCE [LARGE SCALE GENOMIC DNA]</scope>
    <source>
        <strain evidence="4 5">22511_23_Filter</strain>
    </source>
</reference>
<feature type="binding site" evidence="1">
    <location>
        <begin position="119"/>
        <end position="120"/>
    </location>
    <ligand>
        <name>ATP</name>
        <dbReference type="ChEBI" id="CHEBI:30616"/>
    </ligand>
</feature>
<feature type="binding site" evidence="1">
    <location>
        <position position="43"/>
    </location>
    <ligand>
        <name>Mg(2+)</name>
        <dbReference type="ChEBI" id="CHEBI:18420"/>
        <label>1</label>
    </ligand>
</feature>
<keyword evidence="1 4" id="KW-0808">Transferase</keyword>
<evidence type="ECO:0000256" key="1">
    <source>
        <dbReference type="HAMAP-Rule" id="MF_02128"/>
    </source>
</evidence>
<feature type="binding site" evidence="1">
    <location>
        <position position="261"/>
    </location>
    <ligand>
        <name>substrate</name>
    </ligand>
</feature>
<feature type="binding site" evidence="1">
    <location>
        <position position="43"/>
    </location>
    <ligand>
        <name>Mg(2+)</name>
        <dbReference type="ChEBI" id="CHEBI:18420"/>
        <label>2</label>
    </ligand>
</feature>
<feature type="binding site" evidence="1">
    <location>
        <position position="320"/>
    </location>
    <ligand>
        <name>substrate</name>
    </ligand>
</feature>
<comment type="miscellaneous">
    <text evidence="1">Reaction mechanism of ThiL seems to utilize a direct, inline transfer of the gamma-phosphate of ATP to TMP rather than a phosphorylated enzyme intermediate.</text>
</comment>
<dbReference type="Pfam" id="PF00586">
    <property type="entry name" value="AIRS"/>
    <property type="match status" value="1"/>
</dbReference>
<keyword evidence="1" id="KW-0067">ATP-binding</keyword>
<dbReference type="Gene3D" id="3.30.1330.10">
    <property type="entry name" value="PurM-like, N-terminal domain"/>
    <property type="match status" value="1"/>
</dbReference>
<feature type="binding site" evidence="1">
    <location>
        <position position="214"/>
    </location>
    <ligand>
        <name>Mg(2+)</name>
        <dbReference type="ChEBI" id="CHEBI:18420"/>
        <label>5</label>
    </ligand>
</feature>
<keyword evidence="1" id="KW-0547">Nucleotide-binding</keyword>
<dbReference type="AlphaFoldDB" id="A0A845DXX4"/>
<dbReference type="HAMAP" id="MF_02128">
    <property type="entry name" value="TMP_kinase"/>
    <property type="match status" value="1"/>
</dbReference>
<dbReference type="InterPro" id="IPR006283">
    <property type="entry name" value="ThiL-like"/>
</dbReference>
<dbReference type="SUPFAM" id="SSF56042">
    <property type="entry name" value="PurM C-terminal domain-like"/>
    <property type="match status" value="1"/>
</dbReference>
<dbReference type="CDD" id="cd02194">
    <property type="entry name" value="ThiL"/>
    <property type="match status" value="1"/>
</dbReference>
<dbReference type="NCBIfam" id="TIGR01379">
    <property type="entry name" value="thiL"/>
    <property type="match status" value="1"/>
</dbReference>
<dbReference type="PANTHER" id="PTHR30270">
    <property type="entry name" value="THIAMINE-MONOPHOSPHATE KINASE"/>
    <property type="match status" value="1"/>
</dbReference>
<evidence type="ECO:0000259" key="2">
    <source>
        <dbReference type="Pfam" id="PF00586"/>
    </source>
</evidence>
<proteinExistence type="inferred from homology"/>
<dbReference type="InterPro" id="IPR036676">
    <property type="entry name" value="PurM-like_C_sf"/>
</dbReference>
<keyword evidence="1" id="KW-0460">Magnesium</keyword>
<dbReference type="PIRSF" id="PIRSF005303">
    <property type="entry name" value="Thiam_monoph_kin"/>
    <property type="match status" value="1"/>
</dbReference>
<dbReference type="PANTHER" id="PTHR30270:SF0">
    <property type="entry name" value="THIAMINE-MONOPHOSPHATE KINASE"/>
    <property type="match status" value="1"/>
</dbReference>